<organism evidence="8 9">
    <name type="scientific">Photobacterium sanctipauli</name>
    <dbReference type="NCBI Taxonomy" id="1342794"/>
    <lineage>
        <taxon>Bacteria</taxon>
        <taxon>Pseudomonadati</taxon>
        <taxon>Pseudomonadota</taxon>
        <taxon>Gammaproteobacteria</taxon>
        <taxon>Vibrionales</taxon>
        <taxon>Vibrionaceae</taxon>
        <taxon>Photobacterium</taxon>
    </lineage>
</organism>
<dbReference type="Proteomes" id="UP000241771">
    <property type="component" value="Unassembled WGS sequence"/>
</dbReference>
<feature type="transmembrane region" description="Helical" evidence="7">
    <location>
        <begin position="70"/>
        <end position="91"/>
    </location>
</feature>
<dbReference type="GO" id="GO:0005886">
    <property type="term" value="C:plasma membrane"/>
    <property type="evidence" value="ECO:0007669"/>
    <property type="project" value="UniProtKB-SubCell"/>
</dbReference>
<dbReference type="OrthoDB" id="5847346at2"/>
<dbReference type="EMBL" id="PYMA01000015">
    <property type="protein sequence ID" value="PSW17226.1"/>
    <property type="molecule type" value="Genomic_DNA"/>
</dbReference>
<feature type="compositionally biased region" description="Low complexity" evidence="6">
    <location>
        <begin position="394"/>
        <end position="406"/>
    </location>
</feature>
<feature type="compositionally biased region" description="Polar residues" evidence="6">
    <location>
        <begin position="407"/>
        <end position="422"/>
    </location>
</feature>
<dbReference type="RefSeq" id="WP_081878816.1">
    <property type="nucleotide sequence ID" value="NZ_JGVO01000036.1"/>
</dbReference>
<name>A0A2T3NNJ8_9GAMM</name>
<dbReference type="AlphaFoldDB" id="A0A2T3NNJ8"/>
<dbReference type="PANTHER" id="PTHR23513:SF11">
    <property type="entry name" value="STAPHYLOFERRIN A TRANSPORTER"/>
    <property type="match status" value="1"/>
</dbReference>
<keyword evidence="2" id="KW-1003">Cell membrane</keyword>
<dbReference type="InterPro" id="IPR036259">
    <property type="entry name" value="MFS_trans_sf"/>
</dbReference>
<evidence type="ECO:0000313" key="9">
    <source>
        <dbReference type="Proteomes" id="UP000241771"/>
    </source>
</evidence>
<comment type="caution">
    <text evidence="8">The sequence shown here is derived from an EMBL/GenBank/DDBJ whole genome shotgun (WGS) entry which is preliminary data.</text>
</comment>
<keyword evidence="4 7" id="KW-1133">Transmembrane helix</keyword>
<evidence type="ECO:0000313" key="8">
    <source>
        <dbReference type="EMBL" id="PSW17226.1"/>
    </source>
</evidence>
<feature type="transmembrane region" description="Helical" evidence="7">
    <location>
        <begin position="366"/>
        <end position="385"/>
    </location>
</feature>
<feature type="transmembrane region" description="Helical" evidence="7">
    <location>
        <begin position="340"/>
        <end position="360"/>
    </location>
</feature>
<dbReference type="Gene3D" id="1.20.1250.20">
    <property type="entry name" value="MFS general substrate transporter like domains"/>
    <property type="match status" value="1"/>
</dbReference>
<keyword evidence="3 7" id="KW-0812">Transmembrane</keyword>
<feature type="transmembrane region" description="Helical" evidence="7">
    <location>
        <begin position="12"/>
        <end position="30"/>
    </location>
</feature>
<accession>A0A2T3NNJ8</accession>
<comment type="subcellular location">
    <subcellularLocation>
        <location evidence="1">Cell membrane</location>
        <topology evidence="1">Multi-pass membrane protein</topology>
    </subcellularLocation>
</comment>
<reference evidence="8 9" key="1">
    <citation type="submission" date="2018-01" db="EMBL/GenBank/DDBJ databases">
        <title>Whole genome sequencing of Histamine producing bacteria.</title>
        <authorList>
            <person name="Butler K."/>
        </authorList>
    </citation>
    <scope>NUCLEOTIDE SEQUENCE [LARGE SCALE GENOMIC DNA]</scope>
    <source>
        <strain evidence="8 9">DSM 100436</strain>
    </source>
</reference>
<sequence length="422" mass="46548">MRNKTTPYLSGRFFDGISSGLFMMALPWLMLKTPDMGTFVALTALACTSNSFLCTPFFSTLIDRHSRKAILVWVQVLQSSTAAVVGIIYLLGVGSHWVLAFSQLVFWVSSNIAWNTNNAFTQENYRSHEYAKISGYQEVVMQTTTLGAGAVGIILLEQWGILEFAAFAALASGLAALSYGLTPYNRQVKPSSKVSFFSQIKESKAIFTAEPVFYGFLLISCLSYPILTYLGKLIPIWFAELDVSGSWVALYNMAFGLGSLVTGLLISRIIGRISHENIMQYSMLVLAFILLAMSGVVQPLYIVLLTLSFGFFNALNRIARTNWMHHTVDMAQRGRVDGGLGMFATLVQSLSYVLIAFLAHFDAIEYGFVIVGVIVLFASIGMIAMSKKLPLSCNPNQKPKPNQEPNLDQSHQQTDSALTTQH</sequence>
<keyword evidence="9" id="KW-1185">Reference proteome</keyword>
<gene>
    <name evidence="8" type="ORF">C9I98_19660</name>
</gene>
<feature type="transmembrane region" description="Helical" evidence="7">
    <location>
        <begin position="161"/>
        <end position="184"/>
    </location>
</feature>
<proteinExistence type="predicted"/>
<feature type="transmembrane region" description="Helical" evidence="7">
    <location>
        <begin position="36"/>
        <end position="58"/>
    </location>
</feature>
<feature type="region of interest" description="Disordered" evidence="6">
    <location>
        <begin position="394"/>
        <end position="422"/>
    </location>
</feature>
<evidence type="ECO:0000256" key="5">
    <source>
        <dbReference type="ARBA" id="ARBA00023136"/>
    </source>
</evidence>
<feature type="transmembrane region" description="Helical" evidence="7">
    <location>
        <begin position="247"/>
        <end position="266"/>
    </location>
</feature>
<evidence type="ECO:0000256" key="7">
    <source>
        <dbReference type="SAM" id="Phobius"/>
    </source>
</evidence>
<evidence type="ECO:0000256" key="4">
    <source>
        <dbReference type="ARBA" id="ARBA00022989"/>
    </source>
</evidence>
<dbReference type="SUPFAM" id="SSF103473">
    <property type="entry name" value="MFS general substrate transporter"/>
    <property type="match status" value="1"/>
</dbReference>
<evidence type="ECO:0000256" key="3">
    <source>
        <dbReference type="ARBA" id="ARBA00022692"/>
    </source>
</evidence>
<feature type="transmembrane region" description="Helical" evidence="7">
    <location>
        <begin position="205"/>
        <end position="227"/>
    </location>
</feature>
<dbReference type="GO" id="GO:0022857">
    <property type="term" value="F:transmembrane transporter activity"/>
    <property type="evidence" value="ECO:0007669"/>
    <property type="project" value="InterPro"/>
</dbReference>
<evidence type="ECO:0000256" key="1">
    <source>
        <dbReference type="ARBA" id="ARBA00004651"/>
    </source>
</evidence>
<keyword evidence="5 7" id="KW-0472">Membrane</keyword>
<evidence type="ECO:0000256" key="2">
    <source>
        <dbReference type="ARBA" id="ARBA00022475"/>
    </source>
</evidence>
<evidence type="ECO:0000256" key="6">
    <source>
        <dbReference type="SAM" id="MobiDB-lite"/>
    </source>
</evidence>
<dbReference type="InterPro" id="IPR011701">
    <property type="entry name" value="MFS"/>
</dbReference>
<protein>
    <submittedName>
        <fullName evidence="8">MFS transporter</fullName>
    </submittedName>
</protein>
<dbReference type="CDD" id="cd06173">
    <property type="entry name" value="MFS_MefA_like"/>
    <property type="match status" value="1"/>
</dbReference>
<dbReference type="PANTHER" id="PTHR23513">
    <property type="entry name" value="INTEGRAL MEMBRANE EFFLUX PROTEIN-RELATED"/>
    <property type="match status" value="1"/>
</dbReference>
<dbReference type="Pfam" id="PF07690">
    <property type="entry name" value="MFS_1"/>
    <property type="match status" value="1"/>
</dbReference>